<dbReference type="Proteomes" id="UP000242432">
    <property type="component" value="Unassembled WGS sequence"/>
</dbReference>
<evidence type="ECO:0000313" key="5">
    <source>
        <dbReference type="Proteomes" id="UP000242432"/>
    </source>
</evidence>
<reference evidence="5" key="1">
    <citation type="submission" date="2017-02" db="EMBL/GenBank/DDBJ databases">
        <authorList>
            <person name="Varghese N."/>
            <person name="Submissions S."/>
        </authorList>
    </citation>
    <scope>NUCLEOTIDE SEQUENCE [LARGE SCALE GENOMIC DNA]</scope>
    <source>
        <strain evidence="5">DSM 3072</strain>
    </source>
</reference>
<dbReference type="InterPro" id="IPR050988">
    <property type="entry name" value="Mannitol_DH/Oxidoreductase"/>
</dbReference>
<dbReference type="SUPFAM" id="SSF48179">
    <property type="entry name" value="6-phosphogluconate dehydrogenase C-terminal domain-like"/>
    <property type="match status" value="1"/>
</dbReference>
<dbReference type="Gene3D" id="1.10.1040.10">
    <property type="entry name" value="N-(1-d-carboxylethyl)-l-norvaline Dehydrogenase, domain 2"/>
    <property type="match status" value="1"/>
</dbReference>
<protein>
    <submittedName>
        <fullName evidence="4">Fructuronate reductase</fullName>
    </submittedName>
</protein>
<name>A0A1T4UVN8_9GAMM</name>
<dbReference type="InterPro" id="IPR013118">
    <property type="entry name" value="Mannitol_DH_C"/>
</dbReference>
<evidence type="ECO:0000259" key="2">
    <source>
        <dbReference type="Pfam" id="PF01232"/>
    </source>
</evidence>
<dbReference type="InterPro" id="IPR013131">
    <property type="entry name" value="Mannitol_DH_N"/>
</dbReference>
<feature type="domain" description="Mannitol dehydrogenase N-terminal" evidence="2">
    <location>
        <begin position="38"/>
        <end position="307"/>
    </location>
</feature>
<sequence>MKLSYETLDNKDFWESKGVKLPSYDVREITRKTVASPRWVHFGIGNIFRIFIGGIADKLISEKLLDRGITCVETFDYDVVDKIYKPFDNLVLAATLHQDGRRDFSILGSLSEALKADTKDGSAMKRLEEIFTNRELQLVSFTITEKGYALKGADGNYLPYVKNDIENGPDRCVGAMAIVTSMLYRRFKAGATPLALVSMDNVSQNGKKLRESVLEMTEKWIEKGFLDKDFLSYVSDEKKVAFPWSMIDKITPRPGDALSKDLKDMGIEDMDVLVTSKKTYIAPFVNAEAPQYLVIEDSFPNGRPHFEKAGVFMTDRETVNKSERMKVTVCLNPIHTALCTYDCLLGYTFFADGMKDPELSKLAKQLGYVEGLPVVEDPKILSPKAFLDEVLNVRFPNAYMGDTSARIAVDISQMVGIRFGHTIKEHIKTDGTDKLVALPLAIAGWLRYLLAVDDNGKKFELSPDPMLKELTDLLSDVRLGDSDSVKDHLKPILSNKNIFGLDLYSTELGNKVETMVKELVEGPGAVRNTLKKYLS</sequence>
<accession>A0A1T4UVN8</accession>
<dbReference type="SUPFAM" id="SSF51735">
    <property type="entry name" value="NAD(P)-binding Rossmann-fold domains"/>
    <property type="match status" value="1"/>
</dbReference>
<dbReference type="AlphaFoldDB" id="A0A1T4UVN8"/>
<organism evidence="4 5">
    <name type="scientific">Succinivibrio dextrinosolvens DSM 3072</name>
    <dbReference type="NCBI Taxonomy" id="1123324"/>
    <lineage>
        <taxon>Bacteria</taxon>
        <taxon>Pseudomonadati</taxon>
        <taxon>Pseudomonadota</taxon>
        <taxon>Gammaproteobacteria</taxon>
        <taxon>Aeromonadales</taxon>
        <taxon>Succinivibrionaceae</taxon>
        <taxon>Succinivibrio</taxon>
    </lineage>
</organism>
<dbReference type="RefSeq" id="WP_078927691.1">
    <property type="nucleotide sequence ID" value="NZ_FUXX01000001.1"/>
</dbReference>
<evidence type="ECO:0000256" key="1">
    <source>
        <dbReference type="ARBA" id="ARBA00023002"/>
    </source>
</evidence>
<proteinExistence type="predicted"/>
<dbReference type="STRING" id="83771.SAMN02910357_02194"/>
<feature type="domain" description="Mannitol dehydrogenase C-terminal" evidence="3">
    <location>
        <begin position="320"/>
        <end position="519"/>
    </location>
</feature>
<gene>
    <name evidence="4" type="ORF">SAMN02745213_00006</name>
</gene>
<dbReference type="PANTHER" id="PTHR43362">
    <property type="entry name" value="MANNITOL DEHYDROGENASE DSF1-RELATED"/>
    <property type="match status" value="1"/>
</dbReference>
<evidence type="ECO:0000313" key="4">
    <source>
        <dbReference type="EMBL" id="SKA56481.1"/>
    </source>
</evidence>
<evidence type="ECO:0000259" key="3">
    <source>
        <dbReference type="Pfam" id="PF08125"/>
    </source>
</evidence>
<dbReference type="InterPro" id="IPR008927">
    <property type="entry name" value="6-PGluconate_DH-like_C_sf"/>
</dbReference>
<dbReference type="InterPro" id="IPR013328">
    <property type="entry name" value="6PGD_dom2"/>
</dbReference>
<dbReference type="GO" id="GO:0016616">
    <property type="term" value="F:oxidoreductase activity, acting on the CH-OH group of donors, NAD or NADP as acceptor"/>
    <property type="evidence" value="ECO:0007669"/>
    <property type="project" value="TreeGrafter"/>
</dbReference>
<dbReference type="InterPro" id="IPR036291">
    <property type="entry name" value="NAD(P)-bd_dom_sf"/>
</dbReference>
<dbReference type="Gene3D" id="3.40.50.720">
    <property type="entry name" value="NAD(P)-binding Rossmann-like Domain"/>
    <property type="match status" value="1"/>
</dbReference>
<dbReference type="Pfam" id="PF01232">
    <property type="entry name" value="Mannitol_dh"/>
    <property type="match status" value="1"/>
</dbReference>
<keyword evidence="1" id="KW-0560">Oxidoreductase</keyword>
<keyword evidence="5" id="KW-1185">Reference proteome</keyword>
<dbReference type="PANTHER" id="PTHR43362:SF1">
    <property type="entry name" value="MANNITOL DEHYDROGENASE 2-RELATED"/>
    <property type="match status" value="1"/>
</dbReference>
<dbReference type="Pfam" id="PF08125">
    <property type="entry name" value="Mannitol_dh_C"/>
    <property type="match status" value="1"/>
</dbReference>
<dbReference type="EMBL" id="FUXX01000001">
    <property type="protein sequence ID" value="SKA56481.1"/>
    <property type="molecule type" value="Genomic_DNA"/>
</dbReference>